<dbReference type="PANTHER" id="PTHR35336:SF5">
    <property type="entry name" value="ADENOSYLCOBINAMIDE AMIDOHYDROLASE"/>
    <property type="match status" value="1"/>
</dbReference>
<dbReference type="Proteomes" id="UP001596233">
    <property type="component" value="Unassembled WGS sequence"/>
</dbReference>
<evidence type="ECO:0000313" key="1">
    <source>
        <dbReference type="EMBL" id="MFC6331051.1"/>
    </source>
</evidence>
<organism evidence="1 2">
    <name type="scientific">Paenibacillus septentrionalis</name>
    <dbReference type="NCBI Taxonomy" id="429342"/>
    <lineage>
        <taxon>Bacteria</taxon>
        <taxon>Bacillati</taxon>
        <taxon>Bacillota</taxon>
        <taxon>Bacilli</taxon>
        <taxon>Bacillales</taxon>
        <taxon>Paenibacillaceae</taxon>
        <taxon>Paenibacillus</taxon>
    </lineage>
</organism>
<sequence>MSSLYRFNNETAPLNAVQPFRSGGKHYRSACIQDVDVHYEEPSIIMKSNQLWEVLSNAVHQGGLVKANTAVNVRVPLTYESEEPQHDFMRFLHNRQLSPAHTTGFMTAAKLSHAACCDYAAEDFSLLAIATAGTSNAARAGLERDTYPGYHAGTINLFLWIDGRMSQAAMVNAMMTATEAKCAALADVGVMDSVHDLVATGTTTDAVCLAVSQSARYMHEHAYAGTATTLGCQLARLVYAVIYKAVYTQQHD</sequence>
<dbReference type="InterPro" id="IPR002808">
    <property type="entry name" value="AdoCbi_amidolase"/>
</dbReference>
<reference evidence="2" key="1">
    <citation type="journal article" date="2019" name="Int. J. Syst. Evol. Microbiol.">
        <title>The Global Catalogue of Microorganisms (GCM) 10K type strain sequencing project: providing services to taxonomists for standard genome sequencing and annotation.</title>
        <authorList>
            <consortium name="The Broad Institute Genomics Platform"/>
            <consortium name="The Broad Institute Genome Sequencing Center for Infectious Disease"/>
            <person name="Wu L."/>
            <person name="Ma J."/>
        </authorList>
    </citation>
    <scope>NUCLEOTIDE SEQUENCE [LARGE SCALE GENOMIC DNA]</scope>
    <source>
        <strain evidence="2">PCU 280</strain>
    </source>
</reference>
<name>A0ABW1UZK5_9BACL</name>
<dbReference type="InterPro" id="IPR052209">
    <property type="entry name" value="CbiZ"/>
</dbReference>
<dbReference type="RefSeq" id="WP_379229868.1">
    <property type="nucleotide sequence ID" value="NZ_JBHSTE010000001.1"/>
</dbReference>
<dbReference type="Pfam" id="PF01955">
    <property type="entry name" value="CbiZ"/>
    <property type="match status" value="1"/>
</dbReference>
<proteinExistence type="predicted"/>
<gene>
    <name evidence="1" type="ORF">ACFP56_00335</name>
</gene>
<evidence type="ECO:0000313" key="2">
    <source>
        <dbReference type="Proteomes" id="UP001596233"/>
    </source>
</evidence>
<protein>
    <submittedName>
        <fullName evidence="1">Adenosylcobinamide amidohydrolase</fullName>
    </submittedName>
</protein>
<comment type="caution">
    <text evidence="1">The sequence shown here is derived from an EMBL/GenBank/DDBJ whole genome shotgun (WGS) entry which is preliminary data.</text>
</comment>
<dbReference type="PANTHER" id="PTHR35336">
    <property type="entry name" value="ADENOSYLCOBINAMIDE AMIDOHYDROLASE"/>
    <property type="match status" value="1"/>
</dbReference>
<dbReference type="EMBL" id="JBHSTE010000001">
    <property type="protein sequence ID" value="MFC6331051.1"/>
    <property type="molecule type" value="Genomic_DNA"/>
</dbReference>
<keyword evidence="2" id="KW-1185">Reference proteome</keyword>
<accession>A0ABW1UZK5</accession>